<organism evidence="3">
    <name type="scientific">Menopon gallinae</name>
    <name type="common">poultry shaft louse</name>
    <dbReference type="NCBI Taxonomy" id="328185"/>
    <lineage>
        <taxon>Eukaryota</taxon>
        <taxon>Metazoa</taxon>
        <taxon>Ecdysozoa</taxon>
        <taxon>Arthropoda</taxon>
        <taxon>Hexapoda</taxon>
        <taxon>Insecta</taxon>
        <taxon>Pterygota</taxon>
        <taxon>Neoptera</taxon>
        <taxon>Paraneoptera</taxon>
        <taxon>Psocodea</taxon>
        <taxon>Troctomorpha</taxon>
        <taxon>Phthiraptera</taxon>
        <taxon>Amblycera</taxon>
        <taxon>Menoponidae</taxon>
        <taxon>Menopon</taxon>
    </lineage>
</organism>
<feature type="compositionally biased region" description="Polar residues" evidence="1">
    <location>
        <begin position="251"/>
        <end position="273"/>
    </location>
</feature>
<dbReference type="Pfam" id="PF17182">
    <property type="entry name" value="OSK"/>
    <property type="match status" value="1"/>
</dbReference>
<dbReference type="InterPro" id="IPR036514">
    <property type="entry name" value="SGNH_hydro_sf"/>
</dbReference>
<comment type="caution">
    <text evidence="3">The sequence shown here is derived from an EMBL/GenBank/DDBJ whole genome shotgun (WGS) entry which is preliminary data.</text>
</comment>
<feature type="region of interest" description="Disordered" evidence="1">
    <location>
        <begin position="214"/>
        <end position="302"/>
    </location>
</feature>
<proteinExistence type="predicted"/>
<feature type="region of interest" description="Disordered" evidence="1">
    <location>
        <begin position="320"/>
        <end position="443"/>
    </location>
</feature>
<feature type="compositionally biased region" description="Basic and acidic residues" evidence="1">
    <location>
        <begin position="323"/>
        <end position="354"/>
    </location>
</feature>
<feature type="region of interest" description="Disordered" evidence="1">
    <location>
        <begin position="470"/>
        <end position="492"/>
    </location>
</feature>
<dbReference type="EMBL" id="JARGDH010000005">
    <property type="protein sequence ID" value="KAL0267170.1"/>
    <property type="molecule type" value="Genomic_DNA"/>
</dbReference>
<dbReference type="InterPro" id="IPR033447">
    <property type="entry name" value="OSK"/>
</dbReference>
<evidence type="ECO:0000313" key="3">
    <source>
        <dbReference type="EMBL" id="KAL0267170.1"/>
    </source>
</evidence>
<dbReference type="Gene3D" id="3.40.50.1110">
    <property type="entry name" value="SGNH hydrolase"/>
    <property type="match status" value="1"/>
</dbReference>
<dbReference type="SUPFAM" id="SSF52266">
    <property type="entry name" value="SGNH hydrolase"/>
    <property type="match status" value="1"/>
</dbReference>
<sequence>MSDKCQFGETVSVSNFSLKCTFLNMTTMNESVAETTMLLQDESNYILGQRSFIKPMFGEYQLLGDSLLMHFSGKILHHHYTVKNGIRSVGYCVSGQRIDQLRHRVKLRTYPLSSKMMVLIGTNDVLRGENINTMTKHFTTLMNLLRKSADKILILTLPPIPKLCVTFYHWTLIRQYNDFLKSFDDGRSILVADICPLFTKFKGALEYNINVSREPKSDSTKKRRPRPNSRKNCFSEQKKPFGAGSDESDYKNTTDSNNSIASEITSSELSQGKENIDIDDVQDERSTPTGPKSPDRVHTPNRLVVKTFQSVFGKDVFNRKKKAVQDEKSKSESMKLPEKRLRKNSPERNDELRSTDSWIVESDEDSMNGHVYNSQEEIEYDLSDLGSEKKKKRSGEFSKYVESSNKMDETPKRNCTRRKHSYVRNDKPDETDSSSSSSEYSSPKKRIYPFIDNDFQFFVESSSLSSGQNDCSVESSVHSHHSPRNCHSSPNSPFESYSKNSFRRLFRRSHGCRKFDGVSGKDKLIIHLASKICHLNCYELFYRFDRTRMDMIHLNYNGLNELKNFLISKNYVSI</sequence>
<dbReference type="AlphaFoldDB" id="A0AAW2HBM0"/>
<name>A0AAW2HBM0_9NEOP</name>
<feature type="domain" description="OSK" evidence="2">
    <location>
        <begin position="51"/>
        <end position="208"/>
    </location>
</feature>
<gene>
    <name evidence="3" type="ORF">PYX00_009518</name>
</gene>
<accession>A0AAW2HBM0</accession>
<evidence type="ECO:0000259" key="2">
    <source>
        <dbReference type="Pfam" id="PF17182"/>
    </source>
</evidence>
<protein>
    <recommendedName>
        <fullName evidence="2">OSK domain-containing protein</fullName>
    </recommendedName>
</protein>
<evidence type="ECO:0000256" key="1">
    <source>
        <dbReference type="SAM" id="MobiDB-lite"/>
    </source>
</evidence>
<reference evidence="3" key="1">
    <citation type="journal article" date="2024" name="Gigascience">
        <title>Chromosome-level genome of the poultry shaft louse Menopon gallinae provides insight into the host-switching and adaptive evolution of parasitic lice.</title>
        <authorList>
            <person name="Xu Y."/>
            <person name="Ma L."/>
            <person name="Liu S."/>
            <person name="Liang Y."/>
            <person name="Liu Q."/>
            <person name="He Z."/>
            <person name="Tian L."/>
            <person name="Duan Y."/>
            <person name="Cai W."/>
            <person name="Li H."/>
            <person name="Song F."/>
        </authorList>
    </citation>
    <scope>NUCLEOTIDE SEQUENCE</scope>
    <source>
        <strain evidence="3">Cailab_2023a</strain>
    </source>
</reference>